<proteinExistence type="predicted"/>
<keyword evidence="4" id="KW-1185">Reference proteome</keyword>
<dbReference type="PANTHER" id="PTHR38150">
    <property type="entry name" value="EF-HAND DOMAIN-CONTAINING PROTEIN"/>
    <property type="match status" value="1"/>
</dbReference>
<feature type="compositionally biased region" description="Acidic residues" evidence="2">
    <location>
        <begin position="103"/>
        <end position="112"/>
    </location>
</feature>
<dbReference type="AlphaFoldDB" id="A0A2P6NFN6"/>
<evidence type="ECO:0000256" key="1">
    <source>
        <dbReference type="SAM" id="Coils"/>
    </source>
</evidence>
<reference evidence="3 4" key="1">
    <citation type="journal article" date="2018" name="Genome Biol. Evol.">
        <title>Multiple Roots of Fruiting Body Formation in Amoebozoa.</title>
        <authorList>
            <person name="Hillmann F."/>
            <person name="Forbes G."/>
            <person name="Novohradska S."/>
            <person name="Ferling I."/>
            <person name="Riege K."/>
            <person name="Groth M."/>
            <person name="Westermann M."/>
            <person name="Marz M."/>
            <person name="Spaller T."/>
            <person name="Winckler T."/>
            <person name="Schaap P."/>
            <person name="Glockner G."/>
        </authorList>
    </citation>
    <scope>NUCLEOTIDE SEQUENCE [LARGE SCALE GENOMIC DNA]</scope>
    <source>
        <strain evidence="3 4">Jena</strain>
    </source>
</reference>
<feature type="compositionally biased region" description="Polar residues" evidence="2">
    <location>
        <begin position="90"/>
        <end position="101"/>
    </location>
</feature>
<dbReference type="InParanoid" id="A0A2P6NFN6"/>
<feature type="compositionally biased region" description="Low complexity" evidence="2">
    <location>
        <begin position="144"/>
        <end position="156"/>
    </location>
</feature>
<feature type="compositionally biased region" description="Low complexity" evidence="2">
    <location>
        <begin position="57"/>
        <end position="68"/>
    </location>
</feature>
<dbReference type="PANTHER" id="PTHR38150:SF1">
    <property type="entry name" value="PFU DOMAIN-CONTAINING PROTEIN"/>
    <property type="match status" value="1"/>
</dbReference>
<feature type="region of interest" description="Disordered" evidence="2">
    <location>
        <begin position="1"/>
        <end position="163"/>
    </location>
</feature>
<keyword evidence="1" id="KW-0175">Coiled coil</keyword>
<feature type="region of interest" description="Disordered" evidence="2">
    <location>
        <begin position="542"/>
        <end position="561"/>
    </location>
</feature>
<sequence>MHQPVNRNRQKTASPQGSRSGTPKTQTPERIEPKTSALGSKAQGILNRINSILNDESGTTTPTGSVSSIASQPEEHTTSNSRGSPFANHKINNPMTHSSNVFVEDDSDEDDDVLHNNFLDHSDRLTPNSRYTPVPKFSDRASEPSTRSPKMSPSSSLKYPVRPDSPVRISPIVGELRPDWNGVRGGVERFGLESSTKSNISSLYATYDGGFDREHKFRPEISPFANTVKHKEPVHQRLYNMRTKTTPKNEHPKKFAVLNPQMHETIVKLLHEDASERRTRQQLVFEDTLREEAANRTVVVNPRSIKVLRNKFEKDLRYGLITRAKREEEELVFDRITMDQLRGGMQEIQFLREEEEDDNFLASLMDYLDETDSENFAWATLHKLVLLACTDLINSDEYKEGTDEVIQLAAEFQRRLWSYNFYRISYIKRENVTEEPLPTFKPTLMAKPSANQGSEEGSIDRFELLYKRAEESKKKQEEREKKRQENLMKECKFSPKINKPKKDPPEEGRMKRFELLYNKAMAEKPAAVSSAEKELRNCTFKPKTTSHQKKTATKRPPGFDKTVSRMRHVNIEREVSEMEKFNKEYKRYTDSKPFQLSDSVSKTHHTEPVMFLDIAISEEQTERMAIYESSNPVALARDFANLHGLQASHQQALELIIRDQLQTLRIDKT</sequence>
<feature type="coiled-coil region" evidence="1">
    <location>
        <begin position="459"/>
        <end position="487"/>
    </location>
</feature>
<evidence type="ECO:0000313" key="3">
    <source>
        <dbReference type="EMBL" id="PRP82742.1"/>
    </source>
</evidence>
<feature type="compositionally biased region" description="Polar residues" evidence="2">
    <location>
        <begin position="1"/>
        <end position="26"/>
    </location>
</feature>
<gene>
    <name evidence="3" type="ORF">PROFUN_09827</name>
</gene>
<dbReference type="Proteomes" id="UP000241769">
    <property type="component" value="Unassembled WGS sequence"/>
</dbReference>
<comment type="caution">
    <text evidence="3">The sequence shown here is derived from an EMBL/GenBank/DDBJ whole genome shotgun (WGS) entry which is preliminary data.</text>
</comment>
<organism evidence="3 4">
    <name type="scientific">Planoprotostelium fungivorum</name>
    <dbReference type="NCBI Taxonomy" id="1890364"/>
    <lineage>
        <taxon>Eukaryota</taxon>
        <taxon>Amoebozoa</taxon>
        <taxon>Evosea</taxon>
        <taxon>Variosea</taxon>
        <taxon>Cavosteliida</taxon>
        <taxon>Cavosteliaceae</taxon>
        <taxon>Planoprotostelium</taxon>
    </lineage>
</organism>
<feature type="compositionally biased region" description="Basic residues" evidence="2">
    <location>
        <begin position="544"/>
        <end position="553"/>
    </location>
</feature>
<protein>
    <submittedName>
        <fullName evidence="3">Uncharacterized protein</fullName>
    </submittedName>
</protein>
<evidence type="ECO:0000256" key="2">
    <source>
        <dbReference type="SAM" id="MobiDB-lite"/>
    </source>
</evidence>
<accession>A0A2P6NFN6</accession>
<name>A0A2P6NFN6_9EUKA</name>
<dbReference type="EMBL" id="MDYQ01000096">
    <property type="protein sequence ID" value="PRP82742.1"/>
    <property type="molecule type" value="Genomic_DNA"/>
</dbReference>
<evidence type="ECO:0000313" key="4">
    <source>
        <dbReference type="Proteomes" id="UP000241769"/>
    </source>
</evidence>